<evidence type="ECO:0000313" key="2">
    <source>
        <dbReference type="Proteomes" id="UP000829196"/>
    </source>
</evidence>
<gene>
    <name evidence="1" type="ORF">KFK09_008309</name>
</gene>
<evidence type="ECO:0000313" key="1">
    <source>
        <dbReference type="EMBL" id="KAI0515643.1"/>
    </source>
</evidence>
<accession>A0A8T3BQJ9</accession>
<keyword evidence="2" id="KW-1185">Reference proteome</keyword>
<sequence>MKGFQEARGLFRIYSSIFQVLQERSGGLPHSHAAHSHTELLCSPLVRKLQGATKTGPLLHIRVSQVDE</sequence>
<reference evidence="1" key="1">
    <citation type="journal article" date="2022" name="Front. Genet.">
        <title>Chromosome-Scale Assembly of the Dendrobium nobile Genome Provides Insights Into the Molecular Mechanism of the Biosynthesis of the Medicinal Active Ingredient of Dendrobium.</title>
        <authorList>
            <person name="Xu Q."/>
            <person name="Niu S.-C."/>
            <person name="Li K.-L."/>
            <person name="Zheng P.-J."/>
            <person name="Zhang X.-J."/>
            <person name="Jia Y."/>
            <person name="Liu Y."/>
            <person name="Niu Y.-X."/>
            <person name="Yu L.-H."/>
            <person name="Chen D.-F."/>
            <person name="Zhang G.-Q."/>
        </authorList>
    </citation>
    <scope>NUCLEOTIDE SEQUENCE</scope>
    <source>
        <tissue evidence="1">Leaf</tissue>
    </source>
</reference>
<organism evidence="1 2">
    <name type="scientific">Dendrobium nobile</name>
    <name type="common">Orchid</name>
    <dbReference type="NCBI Taxonomy" id="94219"/>
    <lineage>
        <taxon>Eukaryota</taxon>
        <taxon>Viridiplantae</taxon>
        <taxon>Streptophyta</taxon>
        <taxon>Embryophyta</taxon>
        <taxon>Tracheophyta</taxon>
        <taxon>Spermatophyta</taxon>
        <taxon>Magnoliopsida</taxon>
        <taxon>Liliopsida</taxon>
        <taxon>Asparagales</taxon>
        <taxon>Orchidaceae</taxon>
        <taxon>Epidendroideae</taxon>
        <taxon>Malaxideae</taxon>
        <taxon>Dendrobiinae</taxon>
        <taxon>Dendrobium</taxon>
    </lineage>
</organism>
<dbReference type="SMR" id="A0A8T3BQJ9"/>
<dbReference type="AlphaFoldDB" id="A0A8T3BQJ9"/>
<name>A0A8T3BQJ9_DENNO</name>
<comment type="caution">
    <text evidence="1">The sequence shown here is derived from an EMBL/GenBank/DDBJ whole genome shotgun (WGS) entry which is preliminary data.</text>
</comment>
<dbReference type="Proteomes" id="UP000829196">
    <property type="component" value="Unassembled WGS sequence"/>
</dbReference>
<dbReference type="EMBL" id="JAGYWB010000007">
    <property type="protein sequence ID" value="KAI0515643.1"/>
    <property type="molecule type" value="Genomic_DNA"/>
</dbReference>
<protein>
    <submittedName>
        <fullName evidence="1">Uncharacterized protein</fullName>
    </submittedName>
</protein>
<proteinExistence type="predicted"/>